<dbReference type="InterPro" id="IPR001368">
    <property type="entry name" value="TNFR/NGFR_Cys_rich_reg"/>
</dbReference>
<feature type="chain" id="PRO_5040975350" description="TNFR-Cys domain-containing protein" evidence="4">
    <location>
        <begin position="17"/>
        <end position="1849"/>
    </location>
</feature>
<dbReference type="Proteomes" id="UP001165085">
    <property type="component" value="Unassembled WGS sequence"/>
</dbReference>
<sequence length="1849" mass="197580">MFRLFLLLSILFTADSCGPGSYCSSENMLGTNQCSVCPAGNYCPGQSDDAWACWGEGDSGDNAPKYQCPEGTDSLEGSATCFVGFSCEAALPCVSSMSSSDDGSDGNFYCINGGTVEGVTGYCTCTSCSTGFGGLSCEFSRCGAGRGGEGCENCPAGKFSGEGSATCSLCGAGTYASSESSSECTICPAGKYNADQATSASAHDSIADCSACNPGTKLEDDGTNADKHNAADDCELCGPNYYSNEEGSASCSFCPDGEVSPSGASSCSSCPAGYECTGGRTLACGPGRYSNGDVNYCLTCQKGYYCPGATDQLVCRPGSYQPDPSTTSCLACPAGKYQQNSGEDTCVDCPAGYFCQVTSGTVNPIACGSIALFCEAGAPIVTAASSGYYTTPATTEAVTTRTSQTICELGSACVGGVKTSCDGPGQYSDETGLAACKTAPAGNRPSTDRTYVFPCPAGRYSAGGATLCAECAEGKYSSSHGAVGCTAASACGAGRYIKTPSTSNTDTICEDCTAGKYSIGGALQCTDCEVGKYSTTTKSVGCTLATTCGAGTYTHSTSTSTSDTVCRTCVKGTFSVGGDQVDCSICDNEGEYSDTDGAAWCKLAPPGYKPTVTLIGFRPGIEICPKNTFSTGAADECTPCPDGGHSSPGSSACEQCLYGKYYNEPTNICQLCPENTFTFTGATNVEGCESCAAGAHSKPGSASCEQCLLGKYYDEPSNICKLCPKNTFTISGATDIYGCEDCPAGTHSQPGSGYCDQCLTGKYYDELSNVCKLCPAGKFTATGGIGIEECEVCPEGFYSSDPGSATCLTCDSGKFTNAEQTECLICPPGKFSGVASSACSECAIGKFAEFEGSSECISCGAACGRGSTTIVECTPTTKPKCKKCPLGEVSLGGSNECKPCKDNASPSEDNAYCEGCPPFMKFDKSTQTCICQKGYYEYFEQKSGGDKKRVCKYCGDINRHDGVDCSTKGIALANLPLKDGFWRSDTDSSNIVECENHASCTNSTNEICAEGHRGPICSVCKEDYIKNAVGFCERCSSAGVSISFYVLCFILASLALYFGLRRALGKETRLTTASLTDEISKASIDDKHWIKKYKTKGKILTSFYQIISKLPSTLSIKYPDVYTVFSTAVSSVFDFNVIGLVSVGCFMPSSLYSFYGSFLVATVTPIVIFLLILVVTLAQRQNLDPYAKNKLTSSRYSIFFGFTYLIFSSTSTLAFTTFLCKRYGDDDTRWLIADRSVDCDSVSHKRFKILSCLMVLIYPVGITALYSFELWKHREGIKDAKNRDSNMKIRHIVFLWRDYRPEFWWFEIYECFRRLSFTGMLVFFEPGSAPQLCVSIILAMISLQVYTEMKPFTDPEENYLAQISSISIFFTLLAAILITLQGNLSEEHNDKLGVILIFINTLVFAMVGTGILIKPLFKALEHFNQKHFHNAPLKGMGPEATHSIDSFVDYFKRLAESDASEAGWKPLDVKDWGGKKKKVKEWLEETGVKAEWRCANGDGAINQARIKFVVDVDIETMVTSLSSNKNDHSMTVGTFVNVLDRGKDWKQVYRAIRMPWPFRQRDLVYTEHTRREHGGDVLICSRSSKELDDTTNELSVKAGRMRAEMRVAGYRLRPIGDNKIEMVYLVDIDLGGSFAIGYLYRHMAKSYLKGVVDIRRALAVTSKREGAISEAPPPLPIFSGLATATNPMFKKSGSNGSSVEDSLNLEMGRMIKKKTSKSDNDKKKVMVDVAERGDANKVRELLAAGADVNYSKKGDDGRTALYKAALKGHLDVVQVLVAAKADLNKVKTTGGATPLFVAAQEGHLDVVQALVAAKADVNKAKTDGWTPLRVANHFNHTSIAACLKSSGGE</sequence>
<evidence type="ECO:0000313" key="6">
    <source>
        <dbReference type="EMBL" id="GMH97543.1"/>
    </source>
</evidence>
<feature type="disulfide bond" evidence="2">
    <location>
        <begin position="491"/>
        <end position="509"/>
    </location>
</feature>
<feature type="transmembrane region" description="Helical" evidence="3">
    <location>
        <begin position="1042"/>
        <end position="1060"/>
    </location>
</feature>
<feature type="transmembrane region" description="Helical" evidence="3">
    <location>
        <begin position="1154"/>
        <end position="1177"/>
    </location>
</feature>
<dbReference type="PANTHER" id="PTHR46967:SF1">
    <property type="entry name" value="KERATIN-ASSOCIATED PROTEIN 16-1-LIKE"/>
    <property type="match status" value="1"/>
</dbReference>
<feature type="transmembrane region" description="Helical" evidence="3">
    <location>
        <begin position="1392"/>
        <end position="1413"/>
    </location>
</feature>
<dbReference type="OrthoDB" id="439917at2759"/>
<feature type="transmembrane region" description="Helical" evidence="3">
    <location>
        <begin position="1322"/>
        <end position="1347"/>
    </location>
</feature>
<dbReference type="PROSITE" id="PS50297">
    <property type="entry name" value="ANK_REP_REGION"/>
    <property type="match status" value="2"/>
</dbReference>
<dbReference type="CDD" id="cd00177">
    <property type="entry name" value="START"/>
    <property type="match status" value="1"/>
</dbReference>
<keyword evidence="4" id="KW-0732">Signal</keyword>
<dbReference type="InterPro" id="IPR002110">
    <property type="entry name" value="Ankyrin_rpt"/>
</dbReference>
<dbReference type="SUPFAM" id="SSF48403">
    <property type="entry name" value="Ankyrin repeat"/>
    <property type="match status" value="1"/>
</dbReference>
<dbReference type="InterPro" id="IPR011641">
    <property type="entry name" value="Tyr-kin_ephrin_A/B_rcpt-like"/>
</dbReference>
<proteinExistence type="predicted"/>
<dbReference type="SUPFAM" id="SSF55961">
    <property type="entry name" value="Bet v1-like"/>
    <property type="match status" value="1"/>
</dbReference>
<dbReference type="InterPro" id="IPR009030">
    <property type="entry name" value="Growth_fac_rcpt_cys_sf"/>
</dbReference>
<keyword evidence="3" id="KW-0472">Membrane</keyword>
<feature type="domain" description="TNFR-Cys" evidence="5">
    <location>
        <begin position="454"/>
        <end position="509"/>
    </location>
</feature>
<evidence type="ECO:0000256" key="2">
    <source>
        <dbReference type="PROSITE-ProRule" id="PRU00206"/>
    </source>
</evidence>
<dbReference type="InterPro" id="IPR002913">
    <property type="entry name" value="START_lipid-bd_dom"/>
</dbReference>
<dbReference type="SMART" id="SM00261">
    <property type="entry name" value="FU"/>
    <property type="match status" value="3"/>
</dbReference>
<dbReference type="PROSITE" id="PS50088">
    <property type="entry name" value="ANK_REPEAT"/>
    <property type="match status" value="2"/>
</dbReference>
<evidence type="ECO:0000256" key="1">
    <source>
        <dbReference type="PROSITE-ProRule" id="PRU00023"/>
    </source>
</evidence>
<keyword evidence="7" id="KW-1185">Reference proteome</keyword>
<feature type="repeat" description="TNFR-Cys" evidence="2">
    <location>
        <begin position="454"/>
        <end position="509"/>
    </location>
</feature>
<feature type="transmembrane region" description="Helical" evidence="3">
    <location>
        <begin position="1359"/>
        <end position="1380"/>
    </location>
</feature>
<dbReference type="PANTHER" id="PTHR46967">
    <property type="entry name" value="INSULIN-LIKE GROWTH FACTOR BINDING PROTEIN,N-TERMINAL"/>
    <property type="match status" value="1"/>
</dbReference>
<dbReference type="Pfam" id="PF01852">
    <property type="entry name" value="START"/>
    <property type="match status" value="1"/>
</dbReference>
<dbReference type="EMBL" id="BRXY01000497">
    <property type="protein sequence ID" value="GMH97543.1"/>
    <property type="molecule type" value="Genomic_DNA"/>
</dbReference>
<dbReference type="Pfam" id="PF12796">
    <property type="entry name" value="Ank_2"/>
    <property type="match status" value="1"/>
</dbReference>
<feature type="repeat" description="ANK" evidence="1">
    <location>
        <begin position="1790"/>
        <end position="1822"/>
    </location>
</feature>
<feature type="transmembrane region" description="Helical" evidence="3">
    <location>
        <begin position="1121"/>
        <end position="1142"/>
    </location>
</feature>
<keyword evidence="3" id="KW-1133">Transmembrane helix</keyword>
<evidence type="ECO:0000256" key="3">
    <source>
        <dbReference type="SAM" id="Phobius"/>
    </source>
</evidence>
<organism evidence="6 7">
    <name type="scientific">Triparma strigata</name>
    <dbReference type="NCBI Taxonomy" id="1606541"/>
    <lineage>
        <taxon>Eukaryota</taxon>
        <taxon>Sar</taxon>
        <taxon>Stramenopiles</taxon>
        <taxon>Ochrophyta</taxon>
        <taxon>Bolidophyceae</taxon>
        <taxon>Parmales</taxon>
        <taxon>Triparmaceae</taxon>
        <taxon>Triparma</taxon>
    </lineage>
</organism>
<dbReference type="SMART" id="SM00208">
    <property type="entry name" value="TNFR"/>
    <property type="match status" value="6"/>
</dbReference>
<dbReference type="PROSITE" id="PS50050">
    <property type="entry name" value="TNFR_NGFR_2"/>
    <property type="match status" value="1"/>
</dbReference>
<gene>
    <name evidence="6" type="ORF">TrST_g6722</name>
</gene>
<feature type="transmembrane region" description="Helical" evidence="3">
    <location>
        <begin position="1198"/>
        <end position="1219"/>
    </location>
</feature>
<dbReference type="GO" id="GO:0008289">
    <property type="term" value="F:lipid binding"/>
    <property type="evidence" value="ECO:0007669"/>
    <property type="project" value="InterPro"/>
</dbReference>
<feature type="transmembrane region" description="Helical" evidence="3">
    <location>
        <begin position="1247"/>
        <end position="1268"/>
    </location>
</feature>
<dbReference type="SUPFAM" id="SSF57184">
    <property type="entry name" value="Growth factor receptor domain"/>
    <property type="match status" value="3"/>
</dbReference>
<dbReference type="SMART" id="SM01411">
    <property type="entry name" value="Ephrin_rec_like"/>
    <property type="match status" value="12"/>
</dbReference>
<dbReference type="InterPro" id="IPR023393">
    <property type="entry name" value="START-like_dom_sf"/>
</dbReference>
<dbReference type="InterPro" id="IPR036770">
    <property type="entry name" value="Ankyrin_rpt-contain_sf"/>
</dbReference>
<feature type="signal peptide" evidence="4">
    <location>
        <begin position="1"/>
        <end position="16"/>
    </location>
</feature>
<dbReference type="Gene3D" id="2.10.50.10">
    <property type="entry name" value="Tumor Necrosis Factor Receptor, subunit A, domain 2"/>
    <property type="match status" value="7"/>
</dbReference>
<dbReference type="Gene3D" id="3.30.530.20">
    <property type="match status" value="1"/>
</dbReference>
<evidence type="ECO:0000259" key="5">
    <source>
        <dbReference type="PROSITE" id="PS50050"/>
    </source>
</evidence>
<dbReference type="Gene3D" id="1.25.40.20">
    <property type="entry name" value="Ankyrin repeat-containing domain"/>
    <property type="match status" value="1"/>
</dbReference>
<accession>A0A9W7F1I2</accession>
<feature type="repeat" description="ANK" evidence="1">
    <location>
        <begin position="1756"/>
        <end position="1788"/>
    </location>
</feature>
<dbReference type="Pfam" id="PF07699">
    <property type="entry name" value="Ephrin_rec_like"/>
    <property type="match status" value="2"/>
</dbReference>
<comment type="caution">
    <text evidence="6">The sequence shown here is derived from an EMBL/GenBank/DDBJ whole genome shotgun (WGS) entry which is preliminary data.</text>
</comment>
<comment type="caution">
    <text evidence="2">Lacks conserved residue(s) required for the propagation of feature annotation.</text>
</comment>
<protein>
    <recommendedName>
        <fullName evidence="5">TNFR-Cys domain-containing protein</fullName>
    </recommendedName>
</protein>
<evidence type="ECO:0000256" key="4">
    <source>
        <dbReference type="SAM" id="SignalP"/>
    </source>
</evidence>
<dbReference type="InterPro" id="IPR006212">
    <property type="entry name" value="Furin_repeat"/>
</dbReference>
<dbReference type="SMART" id="SM00248">
    <property type="entry name" value="ANK"/>
    <property type="match status" value="3"/>
</dbReference>
<evidence type="ECO:0000313" key="7">
    <source>
        <dbReference type="Proteomes" id="UP001165085"/>
    </source>
</evidence>
<keyword evidence="3" id="KW-0812">Transmembrane</keyword>
<name>A0A9W7F1I2_9STRA</name>
<keyword evidence="1" id="KW-0040">ANK repeat</keyword>
<reference evidence="7" key="1">
    <citation type="journal article" date="2023" name="Commun. Biol.">
        <title>Genome analysis of Parmales, the sister group of diatoms, reveals the evolutionary specialization of diatoms from phago-mixotrophs to photoautotrophs.</title>
        <authorList>
            <person name="Ban H."/>
            <person name="Sato S."/>
            <person name="Yoshikawa S."/>
            <person name="Yamada K."/>
            <person name="Nakamura Y."/>
            <person name="Ichinomiya M."/>
            <person name="Sato N."/>
            <person name="Blanc-Mathieu R."/>
            <person name="Endo H."/>
            <person name="Kuwata A."/>
            <person name="Ogata H."/>
        </authorList>
    </citation>
    <scope>NUCLEOTIDE SEQUENCE [LARGE SCALE GENOMIC DNA]</scope>
    <source>
        <strain evidence="7">NIES 3701</strain>
    </source>
</reference>
<keyword evidence="2" id="KW-1015">Disulfide bond</keyword>